<dbReference type="RefSeq" id="XP_037196940.1">
    <property type="nucleotide sequence ID" value="XM_037330607.1"/>
</dbReference>
<evidence type="ECO:0000313" key="3">
    <source>
        <dbReference type="Proteomes" id="UP000531561"/>
    </source>
</evidence>
<proteinExistence type="predicted"/>
<evidence type="ECO:0000313" key="2">
    <source>
        <dbReference type="EMBL" id="KAF5877995.1"/>
    </source>
</evidence>
<keyword evidence="3" id="KW-1185">Reference proteome</keyword>
<feature type="region of interest" description="Disordered" evidence="1">
    <location>
        <begin position="26"/>
        <end position="55"/>
    </location>
</feature>
<dbReference type="AlphaFoldDB" id="A0A8H6EN51"/>
<dbReference type="Proteomes" id="UP000531561">
    <property type="component" value="Unassembled WGS sequence"/>
</dbReference>
<reference evidence="2 3" key="1">
    <citation type="journal article" date="2020" name="Phytopathology">
        <title>A high-quality genome resource of Botrytis fragariae, a new and rapidly spreading fungal pathogen causing strawberry gray mold in the U.S.A.</title>
        <authorList>
            <person name="Wu Y."/>
            <person name="Saski C.A."/>
            <person name="Schnabel G."/>
            <person name="Xiao S."/>
            <person name="Hu M."/>
        </authorList>
    </citation>
    <scope>NUCLEOTIDE SEQUENCE [LARGE SCALE GENOMIC DNA]</scope>
    <source>
        <strain evidence="2 3">BVB16</strain>
    </source>
</reference>
<dbReference type="OrthoDB" id="3542716at2759"/>
<dbReference type="EMBL" id="JABFCT010000002">
    <property type="protein sequence ID" value="KAF5877995.1"/>
    <property type="molecule type" value="Genomic_DNA"/>
</dbReference>
<feature type="compositionally biased region" description="Acidic residues" evidence="1">
    <location>
        <begin position="36"/>
        <end position="55"/>
    </location>
</feature>
<gene>
    <name evidence="2" type="ORF">Bfra_000161</name>
</gene>
<sequence length="55" mass="5889">MTNEGQDQSGILETALQTVTRVMMSNGAENVSESSEAFDEVMGDLDDDQMDTASS</sequence>
<name>A0A8H6EN51_9HELO</name>
<dbReference type="GeneID" id="59254299"/>
<accession>A0A8H6EN51</accession>
<comment type="caution">
    <text evidence="2">The sequence shown here is derived from an EMBL/GenBank/DDBJ whole genome shotgun (WGS) entry which is preliminary data.</text>
</comment>
<protein>
    <submittedName>
        <fullName evidence="2">Uncharacterized protein</fullName>
    </submittedName>
</protein>
<evidence type="ECO:0000256" key="1">
    <source>
        <dbReference type="SAM" id="MobiDB-lite"/>
    </source>
</evidence>
<organism evidence="2 3">
    <name type="scientific">Botrytis fragariae</name>
    <dbReference type="NCBI Taxonomy" id="1964551"/>
    <lineage>
        <taxon>Eukaryota</taxon>
        <taxon>Fungi</taxon>
        <taxon>Dikarya</taxon>
        <taxon>Ascomycota</taxon>
        <taxon>Pezizomycotina</taxon>
        <taxon>Leotiomycetes</taxon>
        <taxon>Helotiales</taxon>
        <taxon>Sclerotiniaceae</taxon>
        <taxon>Botrytis</taxon>
    </lineage>
</organism>